<gene>
    <name evidence="1" type="ORF">SAMN05421810_101628</name>
</gene>
<organism evidence="1 2">
    <name type="scientific">Amycolatopsis arida</name>
    <dbReference type="NCBI Taxonomy" id="587909"/>
    <lineage>
        <taxon>Bacteria</taxon>
        <taxon>Bacillati</taxon>
        <taxon>Actinomycetota</taxon>
        <taxon>Actinomycetes</taxon>
        <taxon>Pseudonocardiales</taxon>
        <taxon>Pseudonocardiaceae</taxon>
        <taxon>Amycolatopsis</taxon>
    </lineage>
</organism>
<dbReference type="InterPro" id="IPR010773">
    <property type="entry name" value="Mycophage_PG1_Gp7"/>
</dbReference>
<protein>
    <recommendedName>
        <fullName evidence="3">DUF1360 domain-containing protein</fullName>
    </recommendedName>
</protein>
<reference evidence="2" key="1">
    <citation type="submission" date="2016-10" db="EMBL/GenBank/DDBJ databases">
        <authorList>
            <person name="Varghese N."/>
            <person name="Submissions S."/>
        </authorList>
    </citation>
    <scope>NUCLEOTIDE SEQUENCE [LARGE SCALE GENOMIC DNA]</scope>
    <source>
        <strain evidence="2">CGMCC 4.5579</strain>
    </source>
</reference>
<dbReference type="Proteomes" id="UP000198727">
    <property type="component" value="Unassembled WGS sequence"/>
</dbReference>
<evidence type="ECO:0000313" key="1">
    <source>
        <dbReference type="EMBL" id="SFO99557.1"/>
    </source>
</evidence>
<dbReference type="OrthoDB" id="4722315at2"/>
<dbReference type="AlphaFoldDB" id="A0A1I5LQW5"/>
<proteinExistence type="predicted"/>
<dbReference type="Pfam" id="PF07098">
    <property type="entry name" value="DUF1360"/>
    <property type="match status" value="1"/>
</dbReference>
<sequence>MSILARTGRRIRELYQGDADRPLRGYLVVLGTYGGLAAALTAGGRALGVRLPERIGLGDTVLLSVATHKASRVLAKDTITSPLRAPFTRYEAPAGESELQESVRGDGAQHAIGEMITCPFCLGVWIATGLTAGMVAAPRPTRLVSTVLTVVAAADVLQIGYDMSKQLLTRAARAAHPQ</sequence>
<dbReference type="RefSeq" id="WP_092527555.1">
    <property type="nucleotide sequence ID" value="NZ_FOWW01000001.1"/>
</dbReference>
<accession>A0A1I5LQW5</accession>
<dbReference type="STRING" id="587909.SAMN05421810_101628"/>
<keyword evidence="2" id="KW-1185">Reference proteome</keyword>
<evidence type="ECO:0000313" key="2">
    <source>
        <dbReference type="Proteomes" id="UP000198727"/>
    </source>
</evidence>
<name>A0A1I5LQW5_9PSEU</name>
<dbReference type="EMBL" id="FOWW01000001">
    <property type="protein sequence ID" value="SFO99557.1"/>
    <property type="molecule type" value="Genomic_DNA"/>
</dbReference>
<evidence type="ECO:0008006" key="3">
    <source>
        <dbReference type="Google" id="ProtNLM"/>
    </source>
</evidence>